<name>A0A3Q0SUD2_AMPCI</name>
<dbReference type="PROSITE" id="PS50878">
    <property type="entry name" value="RT_POL"/>
    <property type="match status" value="1"/>
</dbReference>
<evidence type="ECO:0000259" key="1">
    <source>
        <dbReference type="PROSITE" id="PS50878"/>
    </source>
</evidence>
<dbReference type="AlphaFoldDB" id="A0A3Q0SUD2"/>
<dbReference type="OMA" id="DSELHNC"/>
<feature type="domain" description="Reverse transcriptase" evidence="1">
    <location>
        <begin position="1"/>
        <end position="147"/>
    </location>
</feature>
<evidence type="ECO:0000313" key="3">
    <source>
        <dbReference type="Proteomes" id="UP000261340"/>
    </source>
</evidence>
<sequence>MAADSGQCTVLVLLDLSSAFDTVDHKILLHRLTFSMFANNIMSKVIPFLHGVPQGSVLGPILFLLYISPLGKIISSFNKVSYQLYADDIQLYYSFSDSELHNCLQLNSSKTETLIIAPKHKVSWLKQHLGSLGSSSQPSLRNLGVLFDQSMSLDRHSRHLVKSSFYHSRNISKWTAMLSKLFMLLFPLV</sequence>
<reference evidence="2" key="1">
    <citation type="submission" date="2025-08" db="UniProtKB">
        <authorList>
            <consortium name="Ensembl"/>
        </authorList>
    </citation>
    <scope>IDENTIFICATION</scope>
</reference>
<dbReference type="InterPro" id="IPR043502">
    <property type="entry name" value="DNA/RNA_pol_sf"/>
</dbReference>
<dbReference type="PANTHER" id="PTHR33332">
    <property type="entry name" value="REVERSE TRANSCRIPTASE DOMAIN-CONTAINING PROTEIN"/>
    <property type="match status" value="1"/>
</dbReference>
<keyword evidence="3" id="KW-1185">Reference proteome</keyword>
<dbReference type="Ensembl" id="ENSACIT00000025914.1">
    <property type="protein sequence ID" value="ENSACIP00000025253.1"/>
    <property type="gene ID" value="ENSACIG00000019567.1"/>
</dbReference>
<protein>
    <recommendedName>
        <fullName evidence="1">Reverse transcriptase domain-containing protein</fullName>
    </recommendedName>
</protein>
<dbReference type="Proteomes" id="UP000261340">
    <property type="component" value="Unplaced"/>
</dbReference>
<evidence type="ECO:0000313" key="2">
    <source>
        <dbReference type="Ensembl" id="ENSACIP00000025253.1"/>
    </source>
</evidence>
<accession>A0A3Q0SUD2</accession>
<dbReference type="GeneTree" id="ENSGT01150000286909"/>
<reference evidence="2" key="2">
    <citation type="submission" date="2025-09" db="UniProtKB">
        <authorList>
            <consortium name="Ensembl"/>
        </authorList>
    </citation>
    <scope>IDENTIFICATION</scope>
</reference>
<organism evidence="2 3">
    <name type="scientific">Amphilophus citrinellus</name>
    <name type="common">Midas cichlid</name>
    <name type="synonym">Cichlasoma citrinellum</name>
    <dbReference type="NCBI Taxonomy" id="61819"/>
    <lineage>
        <taxon>Eukaryota</taxon>
        <taxon>Metazoa</taxon>
        <taxon>Chordata</taxon>
        <taxon>Craniata</taxon>
        <taxon>Vertebrata</taxon>
        <taxon>Euteleostomi</taxon>
        <taxon>Actinopterygii</taxon>
        <taxon>Neopterygii</taxon>
        <taxon>Teleostei</taxon>
        <taxon>Neoteleostei</taxon>
        <taxon>Acanthomorphata</taxon>
        <taxon>Ovalentaria</taxon>
        <taxon>Cichlomorphae</taxon>
        <taxon>Cichliformes</taxon>
        <taxon>Cichlidae</taxon>
        <taxon>New World cichlids</taxon>
        <taxon>Cichlasomatinae</taxon>
        <taxon>Heroini</taxon>
        <taxon>Amphilophus</taxon>
    </lineage>
</organism>
<proteinExistence type="predicted"/>
<dbReference type="Pfam" id="PF00078">
    <property type="entry name" value="RVT_1"/>
    <property type="match status" value="1"/>
</dbReference>
<dbReference type="InterPro" id="IPR000477">
    <property type="entry name" value="RT_dom"/>
</dbReference>
<dbReference type="SUPFAM" id="SSF56672">
    <property type="entry name" value="DNA/RNA polymerases"/>
    <property type="match status" value="1"/>
</dbReference>